<dbReference type="PANTHER" id="PTHR10000:SF25">
    <property type="entry name" value="PHOSPHATASE YKRA-RELATED"/>
    <property type="match status" value="1"/>
</dbReference>
<dbReference type="EMBL" id="FNRF01000001">
    <property type="protein sequence ID" value="SEA10784.1"/>
    <property type="molecule type" value="Genomic_DNA"/>
</dbReference>
<sequence length="262" mass="28392">MQTSYALFFDIDGTLVSFETHQIPASTILALTQAKANGHKVFIATGRPPIIITNLGAIEHLIDGYVTTNGAYCFVGDEVVACKSIPPHEARLIVDDAIEKNYGVIVVGERDVAVLDPQGQVDEIFRQHLAVENLDKAKPVEEVLQQRIMQITPFFSKEYEAELMARVPGCTSGRWHPAFTDVTALGADKGEGLLAMAKHLGLNPDHTMAFGDGGNDSTMVRKAGVGIAMGNAIDELKAEADYITTSVDDEGVRKALQHFDLI</sequence>
<dbReference type="RefSeq" id="WP_074760212.1">
    <property type="nucleotide sequence ID" value="NZ_FNRF01000001.1"/>
</dbReference>
<dbReference type="GO" id="GO:0016791">
    <property type="term" value="F:phosphatase activity"/>
    <property type="evidence" value="ECO:0007669"/>
    <property type="project" value="UniProtKB-ARBA"/>
</dbReference>
<dbReference type="Gene3D" id="3.40.50.1000">
    <property type="entry name" value="HAD superfamily/HAD-like"/>
    <property type="match status" value="1"/>
</dbReference>
<organism evidence="1 2">
    <name type="scientific">Xylanibacter ruminicola</name>
    <name type="common">Prevotella ruminicola</name>
    <dbReference type="NCBI Taxonomy" id="839"/>
    <lineage>
        <taxon>Bacteria</taxon>
        <taxon>Pseudomonadati</taxon>
        <taxon>Bacteroidota</taxon>
        <taxon>Bacteroidia</taxon>
        <taxon>Bacteroidales</taxon>
        <taxon>Prevotellaceae</taxon>
        <taxon>Xylanibacter</taxon>
    </lineage>
</organism>
<dbReference type="SFLD" id="SFLDS00003">
    <property type="entry name" value="Haloacid_Dehalogenase"/>
    <property type="match status" value="1"/>
</dbReference>
<name>A0A1H3YIE6_XYLRU</name>
<dbReference type="NCBIfam" id="TIGR01484">
    <property type="entry name" value="HAD-SF-IIB"/>
    <property type="match status" value="1"/>
</dbReference>
<dbReference type="InterPro" id="IPR006379">
    <property type="entry name" value="HAD-SF_hydro_IIB"/>
</dbReference>
<evidence type="ECO:0000313" key="2">
    <source>
        <dbReference type="Proteomes" id="UP000182257"/>
    </source>
</evidence>
<accession>A0A1H3YIE6</accession>
<reference evidence="1 2" key="1">
    <citation type="submission" date="2016-10" db="EMBL/GenBank/DDBJ databases">
        <authorList>
            <person name="de Groot N.N."/>
        </authorList>
    </citation>
    <scope>NUCLEOTIDE SEQUENCE [LARGE SCALE GENOMIC DNA]</scope>
    <source>
        <strain evidence="1 2">D31d</strain>
    </source>
</reference>
<dbReference type="InterPro" id="IPR023214">
    <property type="entry name" value="HAD_sf"/>
</dbReference>
<protein>
    <submittedName>
        <fullName evidence="1">Uncharacterized protein</fullName>
    </submittedName>
</protein>
<evidence type="ECO:0000313" key="1">
    <source>
        <dbReference type="EMBL" id="SEA10784.1"/>
    </source>
</evidence>
<dbReference type="SFLD" id="SFLDG01140">
    <property type="entry name" value="C2.B:_Phosphomannomutase_and_P"/>
    <property type="match status" value="1"/>
</dbReference>
<dbReference type="SFLD" id="SFLDG01144">
    <property type="entry name" value="C2.B.4:_PGP_Like"/>
    <property type="match status" value="1"/>
</dbReference>
<dbReference type="SUPFAM" id="SSF56784">
    <property type="entry name" value="HAD-like"/>
    <property type="match status" value="1"/>
</dbReference>
<dbReference type="InterPro" id="IPR000150">
    <property type="entry name" value="Cof"/>
</dbReference>
<dbReference type="PANTHER" id="PTHR10000">
    <property type="entry name" value="PHOSPHOSERINE PHOSPHATASE"/>
    <property type="match status" value="1"/>
</dbReference>
<dbReference type="Proteomes" id="UP000182257">
    <property type="component" value="Unassembled WGS sequence"/>
</dbReference>
<gene>
    <name evidence="1" type="ORF">SAMN05216462_0650</name>
</gene>
<dbReference type="GO" id="GO:0000287">
    <property type="term" value="F:magnesium ion binding"/>
    <property type="evidence" value="ECO:0007669"/>
    <property type="project" value="TreeGrafter"/>
</dbReference>
<proteinExistence type="predicted"/>
<dbReference type="Pfam" id="PF08282">
    <property type="entry name" value="Hydrolase_3"/>
    <property type="match status" value="1"/>
</dbReference>
<dbReference type="InterPro" id="IPR036412">
    <property type="entry name" value="HAD-like_sf"/>
</dbReference>
<dbReference type="NCBIfam" id="TIGR00099">
    <property type="entry name" value="Cof-subfamily"/>
    <property type="match status" value="1"/>
</dbReference>
<dbReference type="PROSITE" id="PS01228">
    <property type="entry name" value="COF_1"/>
    <property type="match status" value="1"/>
</dbReference>
<dbReference type="GO" id="GO:0005829">
    <property type="term" value="C:cytosol"/>
    <property type="evidence" value="ECO:0007669"/>
    <property type="project" value="TreeGrafter"/>
</dbReference>
<dbReference type="AlphaFoldDB" id="A0A1H3YIE6"/>
<dbReference type="OrthoDB" id="9814970at2"/>
<dbReference type="Gene3D" id="3.30.1240.10">
    <property type="match status" value="1"/>
</dbReference>